<dbReference type="Pfam" id="PF00665">
    <property type="entry name" value="rve"/>
    <property type="match status" value="1"/>
</dbReference>
<dbReference type="Proteomes" id="UP000838160">
    <property type="component" value="Unassembled WGS sequence"/>
</dbReference>
<dbReference type="Gene3D" id="3.30.420.10">
    <property type="entry name" value="Ribonuclease H-like superfamily/Ribonuclease H"/>
    <property type="match status" value="1"/>
</dbReference>
<gene>
    <name evidence="2" type="ORF">VHP8226_01636</name>
</gene>
<evidence type="ECO:0000313" key="2">
    <source>
        <dbReference type="EMBL" id="CAH0526162.1"/>
    </source>
</evidence>
<dbReference type="Pfam" id="PF13276">
    <property type="entry name" value="HTH_21"/>
    <property type="match status" value="1"/>
</dbReference>
<feature type="domain" description="Integrase catalytic" evidence="1">
    <location>
        <begin position="102"/>
        <end position="265"/>
    </location>
</feature>
<evidence type="ECO:0000259" key="1">
    <source>
        <dbReference type="PROSITE" id="PS50994"/>
    </source>
</evidence>
<dbReference type="InterPro" id="IPR001584">
    <property type="entry name" value="Integrase_cat-core"/>
</dbReference>
<dbReference type="InterPro" id="IPR036397">
    <property type="entry name" value="RNaseH_sf"/>
</dbReference>
<organism evidence="2 3">
    <name type="scientific">Vibrio hippocampi</name>
    <dbReference type="NCBI Taxonomy" id="654686"/>
    <lineage>
        <taxon>Bacteria</taxon>
        <taxon>Pseudomonadati</taxon>
        <taxon>Pseudomonadota</taxon>
        <taxon>Gammaproteobacteria</taxon>
        <taxon>Vibrionales</taxon>
        <taxon>Vibrionaceae</taxon>
        <taxon>Vibrio</taxon>
    </lineage>
</organism>
<keyword evidence="3" id="KW-1185">Reference proteome</keyword>
<dbReference type="PANTHER" id="PTHR46889">
    <property type="entry name" value="TRANSPOSASE INSF FOR INSERTION SEQUENCE IS3B-RELATED"/>
    <property type="match status" value="1"/>
</dbReference>
<dbReference type="EMBL" id="CAKLCM010000002">
    <property type="protein sequence ID" value="CAH0526162.1"/>
    <property type="molecule type" value="Genomic_DNA"/>
</dbReference>
<comment type="caution">
    <text evidence="2">The sequence shown here is derived from an EMBL/GenBank/DDBJ whole genome shotgun (WGS) entry which is preliminary data.</text>
</comment>
<dbReference type="PANTHER" id="PTHR46889:SF4">
    <property type="entry name" value="TRANSPOSASE INSO FOR INSERTION SEQUENCE ELEMENT IS911B-RELATED"/>
    <property type="match status" value="1"/>
</dbReference>
<name>A0ABM8ZID7_9VIBR</name>
<dbReference type="SUPFAM" id="SSF53098">
    <property type="entry name" value="Ribonuclease H-like"/>
    <property type="match status" value="1"/>
</dbReference>
<accession>A0ABM8ZID7</accession>
<reference evidence="2" key="1">
    <citation type="submission" date="2021-12" db="EMBL/GenBank/DDBJ databases">
        <authorList>
            <person name="Rodrigo-Torres L."/>
            <person name="Arahal R. D."/>
            <person name="Lucena T."/>
        </authorList>
    </citation>
    <scope>NUCLEOTIDE SEQUENCE</scope>
    <source>
        <strain evidence="2">CECT 8226</strain>
    </source>
</reference>
<dbReference type="PROSITE" id="PS50994">
    <property type="entry name" value="INTEGRASE"/>
    <property type="match status" value="1"/>
</dbReference>
<dbReference type="Pfam" id="PF13333">
    <property type="entry name" value="rve_2"/>
    <property type="match status" value="1"/>
</dbReference>
<sequence>MCSLLEVHRSGFYAWLKSPQSQRDIENQALTTQIKKSFVESGGQYGSPRIAQQLRDSGITVGENRVAKLMREANLNANLARGMSLPNLTNNDALETQQSLSRKMKPNLIWVADITYVETYEGWLYLAVVIDVFSSRVVGWSMCNRLDNRLVNQALSKALEIREPRSQVVVYNELEKHQTDSEYQHFLAIHNLSSSHRHKDLVIDNNVTQQFFSALNDEHVCHQRYTSRVQAKQDLRQYIEEFYNAVRVNDGLGFCSPVEYESLCQNISRLP</sequence>
<dbReference type="NCBIfam" id="NF033516">
    <property type="entry name" value="transpos_IS3"/>
    <property type="match status" value="1"/>
</dbReference>
<dbReference type="InterPro" id="IPR048020">
    <property type="entry name" value="Transpos_IS3"/>
</dbReference>
<dbReference type="InterPro" id="IPR012337">
    <property type="entry name" value="RNaseH-like_sf"/>
</dbReference>
<proteinExistence type="predicted"/>
<evidence type="ECO:0000313" key="3">
    <source>
        <dbReference type="Proteomes" id="UP000838160"/>
    </source>
</evidence>
<dbReference type="InterPro" id="IPR050900">
    <property type="entry name" value="Transposase_IS3/IS150/IS904"/>
</dbReference>
<dbReference type="InterPro" id="IPR025948">
    <property type="entry name" value="HTH-like_dom"/>
</dbReference>
<protein>
    <submittedName>
        <fullName evidence="2">IS3 family transposase ISAs5</fullName>
    </submittedName>
</protein>